<dbReference type="PROSITE" id="PS50088">
    <property type="entry name" value="ANK_REPEAT"/>
    <property type="match status" value="1"/>
</dbReference>
<keyword evidence="2 3" id="KW-0040">ANK repeat</keyword>
<name>Q2UQX0_ASPOR</name>
<dbReference type="PROSITE" id="PS50297">
    <property type="entry name" value="ANK_REP_REGION"/>
    <property type="match status" value="1"/>
</dbReference>
<dbReference type="InterPro" id="IPR002110">
    <property type="entry name" value="Ankyrin_rpt"/>
</dbReference>
<evidence type="ECO:0000256" key="1">
    <source>
        <dbReference type="ARBA" id="ARBA00022737"/>
    </source>
</evidence>
<keyword evidence="1" id="KW-0677">Repeat</keyword>
<reference evidence="4 5" key="1">
    <citation type="journal article" date="2005" name="Nature">
        <title>Genome sequencing and analysis of Aspergillus oryzae.</title>
        <authorList>
            <person name="Machida M."/>
            <person name="Asai K."/>
            <person name="Sano M."/>
            <person name="Tanaka T."/>
            <person name="Kumagai T."/>
            <person name="Terai G."/>
            <person name="Kusumoto K."/>
            <person name="Arima T."/>
            <person name="Akita O."/>
            <person name="Kashiwagi Y."/>
            <person name="Abe K."/>
            <person name="Gomi K."/>
            <person name="Horiuchi H."/>
            <person name="Kitamoto K."/>
            <person name="Kobayashi T."/>
            <person name="Takeuchi M."/>
            <person name="Denning D.W."/>
            <person name="Galagan J.E."/>
            <person name="Nierman W.C."/>
            <person name="Yu J."/>
            <person name="Archer D.B."/>
            <person name="Bennett J.W."/>
            <person name="Bhatnagar D."/>
            <person name="Cleveland T.E."/>
            <person name="Fedorova N.D."/>
            <person name="Gotoh O."/>
            <person name="Horikawa H."/>
            <person name="Hosoyama A."/>
            <person name="Ichinomiya M."/>
            <person name="Igarashi R."/>
            <person name="Iwashita K."/>
            <person name="Juvvadi P.R."/>
            <person name="Kato M."/>
            <person name="Kato Y."/>
            <person name="Kin T."/>
            <person name="Kokubun A."/>
            <person name="Maeda H."/>
            <person name="Maeyama N."/>
            <person name="Maruyama J."/>
            <person name="Nagasaki H."/>
            <person name="Nakajima T."/>
            <person name="Oda K."/>
            <person name="Okada K."/>
            <person name="Paulsen I."/>
            <person name="Sakamoto K."/>
            <person name="Sawano T."/>
            <person name="Takahashi M."/>
            <person name="Takase K."/>
            <person name="Terabayashi Y."/>
            <person name="Wortman J."/>
            <person name="Yamada O."/>
            <person name="Yamagata Y."/>
            <person name="Anazawa H."/>
            <person name="Hata Y."/>
            <person name="Koide Y."/>
            <person name="Komori T."/>
            <person name="Koyama Y."/>
            <person name="Minetoki T."/>
            <person name="Suharnan S."/>
            <person name="Tanaka A."/>
            <person name="Isono K."/>
            <person name="Kuhara S."/>
            <person name="Ogasawara N."/>
            <person name="Kikuchi H."/>
        </authorList>
    </citation>
    <scope>NUCLEOTIDE SEQUENCE [LARGE SCALE GENOMIC DNA]</scope>
    <source>
        <strain evidence="5">ATCC 42149 / RIB 40</strain>
    </source>
</reference>
<dbReference type="Gene3D" id="1.25.40.20">
    <property type="entry name" value="Ankyrin repeat-containing domain"/>
    <property type="match status" value="2"/>
</dbReference>
<sequence length="216" mass="24028">MPHYHIQHRTTALTLASKRRCTDIVKLLLKTRFDVSARLQGKSAIQLVARYDYAEVIALLLDAGAEVGLSDLLDVTCSGSTAAVHLAVRHDHPEIGYTPMAFAIGLNQEKCIKYGANIEFVSLNWTERRENSLWCAIDYNKAHLIPLLFQHRSNIEAEAYECKRLLHRAAMQGNVAALETLLTSGAKKNARYAWEQAALHHAALEGATVAILTLLR</sequence>
<dbReference type="PANTHER" id="PTHR24198">
    <property type="entry name" value="ANKYRIN REPEAT AND PROTEIN KINASE DOMAIN-CONTAINING PROTEIN"/>
    <property type="match status" value="1"/>
</dbReference>
<dbReference type="Pfam" id="PF12796">
    <property type="entry name" value="Ank_2"/>
    <property type="match status" value="1"/>
</dbReference>
<protein>
    <submittedName>
        <fullName evidence="4">DNA, SC005</fullName>
    </submittedName>
</protein>
<dbReference type="VEuPathDB" id="FungiDB:AO090005001068"/>
<evidence type="ECO:0000256" key="2">
    <source>
        <dbReference type="ARBA" id="ARBA00023043"/>
    </source>
</evidence>
<evidence type="ECO:0000313" key="4">
    <source>
        <dbReference type="EMBL" id="BAE56045.1"/>
    </source>
</evidence>
<dbReference type="KEGG" id="aor:AO090005001068"/>
<feature type="repeat" description="ANK" evidence="3">
    <location>
        <begin position="40"/>
        <end position="72"/>
    </location>
</feature>
<dbReference type="InterPro" id="IPR036770">
    <property type="entry name" value="Ankyrin_rpt-contain_sf"/>
</dbReference>
<dbReference type="SMART" id="SM00248">
    <property type="entry name" value="ANK"/>
    <property type="match status" value="4"/>
</dbReference>
<accession>Q2UQX0</accession>
<gene>
    <name evidence="4" type="ORF">AO090005001068</name>
</gene>
<proteinExistence type="predicted"/>
<dbReference type="PANTHER" id="PTHR24198:SF165">
    <property type="entry name" value="ANKYRIN REPEAT-CONTAINING PROTEIN-RELATED"/>
    <property type="match status" value="1"/>
</dbReference>
<dbReference type="RefSeq" id="XP_023089217.1">
    <property type="nucleotide sequence ID" value="XM_023233378.1"/>
</dbReference>
<dbReference type="GeneID" id="5989992"/>
<organism evidence="4 5">
    <name type="scientific">Aspergillus oryzae (strain ATCC 42149 / RIB 40)</name>
    <name type="common">Yellow koji mold</name>
    <dbReference type="NCBI Taxonomy" id="510516"/>
    <lineage>
        <taxon>Eukaryota</taxon>
        <taxon>Fungi</taxon>
        <taxon>Dikarya</taxon>
        <taxon>Ascomycota</taxon>
        <taxon>Pezizomycotina</taxon>
        <taxon>Eurotiomycetes</taxon>
        <taxon>Eurotiomycetidae</taxon>
        <taxon>Eurotiales</taxon>
        <taxon>Aspergillaceae</taxon>
        <taxon>Aspergillus</taxon>
        <taxon>Aspergillus subgen. Circumdati</taxon>
    </lineage>
</organism>
<dbReference type="Proteomes" id="UP000006564">
    <property type="component" value="Chromosome 1"/>
</dbReference>
<evidence type="ECO:0000256" key="3">
    <source>
        <dbReference type="PROSITE-ProRule" id="PRU00023"/>
    </source>
</evidence>
<keyword evidence="5" id="KW-1185">Reference proteome</keyword>
<dbReference type="AlphaFoldDB" id="Q2UQX0"/>
<evidence type="ECO:0000313" key="5">
    <source>
        <dbReference type="Proteomes" id="UP000006564"/>
    </source>
</evidence>
<dbReference type="HOGENOM" id="CLU_1277376_0_0_1"/>
<dbReference type="SUPFAM" id="SSF48403">
    <property type="entry name" value="Ankyrin repeat"/>
    <property type="match status" value="1"/>
</dbReference>
<dbReference type="EMBL" id="AP007151">
    <property type="protein sequence ID" value="BAE56045.1"/>
    <property type="molecule type" value="Genomic_DNA"/>
</dbReference>